<dbReference type="OrthoDB" id="7691572at2"/>
<dbReference type="KEGG" id="dsh:Dshi_0902"/>
<evidence type="ECO:0008006" key="4">
    <source>
        <dbReference type="Google" id="ProtNLM"/>
    </source>
</evidence>
<dbReference type="STRING" id="398580.Dshi_0902"/>
<keyword evidence="3" id="KW-1185">Reference proteome</keyword>
<evidence type="ECO:0000313" key="3">
    <source>
        <dbReference type="Proteomes" id="UP000006833"/>
    </source>
</evidence>
<dbReference type="PANTHER" id="PTHR30489:SF0">
    <property type="entry name" value="LIPOPROTEIN-RELEASING SYSTEM TRANSMEMBRANE PROTEIN LOLE"/>
    <property type="match status" value="1"/>
</dbReference>
<gene>
    <name evidence="2" type="ordered locus">Dshi_0902</name>
</gene>
<dbReference type="Proteomes" id="UP000006833">
    <property type="component" value="Chromosome"/>
</dbReference>
<feature type="transmembrane region" description="Helical" evidence="1">
    <location>
        <begin position="309"/>
        <end position="335"/>
    </location>
</feature>
<dbReference type="AlphaFoldDB" id="A8LRJ7"/>
<dbReference type="RefSeq" id="WP_012177578.1">
    <property type="nucleotide sequence ID" value="NC_009952.1"/>
</dbReference>
<name>A8LRJ7_DINSH</name>
<dbReference type="EMBL" id="CP000830">
    <property type="protein sequence ID" value="ABV92647.1"/>
    <property type="molecule type" value="Genomic_DNA"/>
</dbReference>
<feature type="transmembrane region" description="Helical" evidence="1">
    <location>
        <begin position="20"/>
        <end position="39"/>
    </location>
</feature>
<organism evidence="2 3">
    <name type="scientific">Dinoroseobacter shibae (strain DSM 16493 / NCIMB 14021 / DFL 12)</name>
    <dbReference type="NCBI Taxonomy" id="398580"/>
    <lineage>
        <taxon>Bacteria</taxon>
        <taxon>Pseudomonadati</taxon>
        <taxon>Pseudomonadota</taxon>
        <taxon>Alphaproteobacteria</taxon>
        <taxon>Rhodobacterales</taxon>
        <taxon>Roseobacteraceae</taxon>
        <taxon>Dinoroseobacter</taxon>
    </lineage>
</organism>
<dbReference type="GO" id="GO:0098797">
    <property type="term" value="C:plasma membrane protein complex"/>
    <property type="evidence" value="ECO:0007669"/>
    <property type="project" value="TreeGrafter"/>
</dbReference>
<dbReference type="InterPro" id="IPR051447">
    <property type="entry name" value="Lipoprotein-release_system"/>
</dbReference>
<dbReference type="eggNOG" id="COG0577">
    <property type="taxonomic scope" value="Bacteria"/>
</dbReference>
<feature type="transmembrane region" description="Helical" evidence="1">
    <location>
        <begin position="266"/>
        <end position="288"/>
    </location>
</feature>
<keyword evidence="1" id="KW-1133">Transmembrane helix</keyword>
<accession>A8LRJ7</accession>
<sequence>MKLLASLALKDLLRERMQLLCNVAVLAGVLVPLLVLLGVKNGVYDALIGRLLSDPAALQIDTSGNQSFRAEDAEEVRGWPEAGFVTLKTRSLFDFVNVREVGGRGKRDAILVPSGTGDPTLDGRTLGPGEAILSAGLAEQLSLAAGAEIQVITQASDRPRQLALPLTVVAVLPPERLAGRAVLTDIAVLDLVEAFYDAYALPEYGIAQGRDMAERVADFEGMRVFARDLTLLAPLQTRIEQRFNIRTEARTAEVAGVLNLGRNLDLALVLTASVASIGLAAALVFGFWSEVARKRRVLATLALMGLPAASLWVFPVIQALACGLIGLAVSFGLFLGAARVAEALFAGGMPEGQRLVTLSLVEVGIICAGVLVFVTATALFAARAAARADPASVLREGAA</sequence>
<dbReference type="PANTHER" id="PTHR30489">
    <property type="entry name" value="LIPOPROTEIN-RELEASING SYSTEM TRANSMEMBRANE PROTEIN LOLE"/>
    <property type="match status" value="1"/>
</dbReference>
<keyword evidence="1" id="KW-0812">Transmembrane</keyword>
<evidence type="ECO:0000313" key="2">
    <source>
        <dbReference type="EMBL" id="ABV92647.1"/>
    </source>
</evidence>
<keyword evidence="1" id="KW-0472">Membrane</keyword>
<protein>
    <recommendedName>
        <fullName evidence="4">ABC3 transporter permease protein domain-containing protein</fullName>
    </recommendedName>
</protein>
<dbReference type="HOGENOM" id="CLU_056171_0_0_5"/>
<proteinExistence type="predicted"/>
<reference evidence="3" key="1">
    <citation type="journal article" date="2010" name="ISME J.">
        <title>The complete genome sequence of the algal symbiont Dinoroseobacter shibae: a hitchhiker's guide to life in the sea.</title>
        <authorList>
            <person name="Wagner-Dobler I."/>
            <person name="Ballhausen B."/>
            <person name="Berger M."/>
            <person name="Brinkhoff T."/>
            <person name="Buchholz I."/>
            <person name="Bunk B."/>
            <person name="Cypionka H."/>
            <person name="Daniel R."/>
            <person name="Drepper T."/>
            <person name="Gerdts G."/>
            <person name="Hahnke S."/>
            <person name="Han C."/>
            <person name="Jahn D."/>
            <person name="Kalhoefer D."/>
            <person name="Kiss H."/>
            <person name="Klenk H.P."/>
            <person name="Kyrpides N."/>
            <person name="Liebl W."/>
            <person name="Liesegang H."/>
            <person name="Meincke L."/>
            <person name="Pati A."/>
            <person name="Petersen J."/>
            <person name="Piekarski T."/>
            <person name="Pommerenke C."/>
            <person name="Pradella S."/>
            <person name="Pukall R."/>
            <person name="Rabus R."/>
            <person name="Stackebrandt E."/>
            <person name="Thole S."/>
            <person name="Thompson L."/>
            <person name="Tielen P."/>
            <person name="Tomasch J."/>
            <person name="von Jan M."/>
            <person name="Wanphrut N."/>
            <person name="Wichels A."/>
            <person name="Zech H."/>
            <person name="Simon M."/>
        </authorList>
    </citation>
    <scope>NUCLEOTIDE SEQUENCE [LARGE SCALE GENOMIC DNA]</scope>
    <source>
        <strain evidence="3">DSM 16493 / NCIMB 14021 / DFL 12</strain>
    </source>
</reference>
<evidence type="ECO:0000256" key="1">
    <source>
        <dbReference type="SAM" id="Phobius"/>
    </source>
</evidence>
<dbReference type="GO" id="GO:0044874">
    <property type="term" value="P:lipoprotein localization to outer membrane"/>
    <property type="evidence" value="ECO:0007669"/>
    <property type="project" value="TreeGrafter"/>
</dbReference>
<feature type="transmembrane region" description="Helical" evidence="1">
    <location>
        <begin position="355"/>
        <end position="382"/>
    </location>
</feature>